<dbReference type="SUPFAM" id="SSF161111">
    <property type="entry name" value="Cation efflux protein transmembrane domain-like"/>
    <property type="match status" value="1"/>
</dbReference>
<feature type="transmembrane region" description="Helical" evidence="7">
    <location>
        <begin position="98"/>
        <end position="116"/>
    </location>
</feature>
<comment type="subcellular location">
    <subcellularLocation>
        <location evidence="1">Membrane</location>
        <topology evidence="1">Multi-pass membrane protein</topology>
    </subcellularLocation>
</comment>
<feature type="transmembrane region" description="Helical" evidence="7">
    <location>
        <begin position="128"/>
        <end position="149"/>
    </location>
</feature>
<dbReference type="Proteomes" id="UP000070427">
    <property type="component" value="Unassembled WGS sequence"/>
</dbReference>
<comment type="similarity">
    <text evidence="2">Belongs to the cation diffusion facilitator (CDF) transporter (TC 2.A.4) family.</text>
</comment>
<comment type="caution">
    <text evidence="10">The sequence shown here is derived from an EMBL/GenBank/DDBJ whole genome shotgun (WGS) entry which is preliminary data.</text>
</comment>
<feature type="domain" description="Cation efflux protein cytoplasmic" evidence="9">
    <location>
        <begin position="228"/>
        <end position="304"/>
    </location>
</feature>
<keyword evidence="4 7" id="KW-0812">Transmembrane</keyword>
<feature type="transmembrane region" description="Helical" evidence="7">
    <location>
        <begin position="198"/>
        <end position="216"/>
    </location>
</feature>
<dbReference type="NCBIfam" id="TIGR01297">
    <property type="entry name" value="CDF"/>
    <property type="match status" value="1"/>
</dbReference>
<dbReference type="PANTHER" id="PTHR43840:SF15">
    <property type="entry name" value="MITOCHONDRIAL METAL TRANSPORTER 1-RELATED"/>
    <property type="match status" value="1"/>
</dbReference>
<dbReference type="STRING" id="520764.AN618_07280"/>
<dbReference type="OrthoDB" id="9806522at2"/>
<keyword evidence="11" id="KW-1185">Reference proteome</keyword>
<dbReference type="SUPFAM" id="SSF160240">
    <property type="entry name" value="Cation efflux protein cytoplasmic domain-like"/>
    <property type="match status" value="2"/>
</dbReference>
<dbReference type="InterPro" id="IPR027469">
    <property type="entry name" value="Cation_efflux_TMD_sf"/>
</dbReference>
<dbReference type="FunFam" id="1.20.1510.10:FF:000006">
    <property type="entry name" value="Divalent cation efflux transporter"/>
    <property type="match status" value="1"/>
</dbReference>
<evidence type="ECO:0000256" key="4">
    <source>
        <dbReference type="ARBA" id="ARBA00022692"/>
    </source>
</evidence>
<protein>
    <submittedName>
        <fullName evidence="10">Ferrous-iron efflux pump FieF</fullName>
    </submittedName>
</protein>
<evidence type="ECO:0000256" key="2">
    <source>
        <dbReference type="ARBA" id="ARBA00008114"/>
    </source>
</evidence>
<keyword evidence="6 7" id="KW-0472">Membrane</keyword>
<evidence type="ECO:0000256" key="5">
    <source>
        <dbReference type="ARBA" id="ARBA00022989"/>
    </source>
</evidence>
<feature type="transmembrane region" description="Helical" evidence="7">
    <location>
        <begin position="25"/>
        <end position="48"/>
    </location>
</feature>
<dbReference type="Gene3D" id="3.30.70.1350">
    <property type="entry name" value="Cation efflux protein, cytoplasmic domain"/>
    <property type="match status" value="2"/>
</dbReference>
<organism evidence="10 11">
    <name type="scientific">Fervidicola ferrireducens</name>
    <dbReference type="NCBI Taxonomy" id="520764"/>
    <lineage>
        <taxon>Bacteria</taxon>
        <taxon>Bacillati</taxon>
        <taxon>Bacillota</taxon>
        <taxon>Clostridia</taxon>
        <taxon>Thermosediminibacterales</taxon>
        <taxon>Thermosediminibacteraceae</taxon>
        <taxon>Fervidicola</taxon>
    </lineage>
</organism>
<evidence type="ECO:0000259" key="8">
    <source>
        <dbReference type="Pfam" id="PF01545"/>
    </source>
</evidence>
<name>A0A140LBJ5_9FIRM</name>
<dbReference type="PATRIC" id="fig|520764.3.peg.754"/>
<gene>
    <name evidence="10" type="primary">fieF</name>
    <name evidence="10" type="ORF">AN618_07280</name>
</gene>
<dbReference type="InterPro" id="IPR027470">
    <property type="entry name" value="Cation_efflux_CTD"/>
</dbReference>
<dbReference type="EMBL" id="LOED01000006">
    <property type="protein sequence ID" value="KXG77920.1"/>
    <property type="molecule type" value="Genomic_DNA"/>
</dbReference>
<evidence type="ECO:0000256" key="7">
    <source>
        <dbReference type="SAM" id="Phobius"/>
    </source>
</evidence>
<evidence type="ECO:0000313" key="10">
    <source>
        <dbReference type="EMBL" id="KXG77920.1"/>
    </source>
</evidence>
<dbReference type="Pfam" id="PF01545">
    <property type="entry name" value="Cation_efflux"/>
    <property type="match status" value="1"/>
</dbReference>
<evidence type="ECO:0000259" key="9">
    <source>
        <dbReference type="Pfam" id="PF16916"/>
    </source>
</evidence>
<dbReference type="InterPro" id="IPR050291">
    <property type="entry name" value="CDF_Transporter"/>
</dbReference>
<dbReference type="InterPro" id="IPR002524">
    <property type="entry name" value="Cation_efflux"/>
</dbReference>
<evidence type="ECO:0000256" key="6">
    <source>
        <dbReference type="ARBA" id="ARBA00023136"/>
    </source>
</evidence>
<dbReference type="InterPro" id="IPR036837">
    <property type="entry name" value="Cation_efflux_CTD_sf"/>
</dbReference>
<evidence type="ECO:0000256" key="3">
    <source>
        <dbReference type="ARBA" id="ARBA00022448"/>
    </source>
</evidence>
<dbReference type="InParanoid" id="A0A140LBJ5"/>
<evidence type="ECO:0000313" key="11">
    <source>
        <dbReference type="Proteomes" id="UP000070427"/>
    </source>
</evidence>
<feature type="domain" description="Cation efflux protein transmembrane" evidence="8">
    <location>
        <begin position="34"/>
        <end position="224"/>
    </location>
</feature>
<dbReference type="PANTHER" id="PTHR43840">
    <property type="entry name" value="MITOCHONDRIAL METAL TRANSPORTER 1-RELATED"/>
    <property type="match status" value="1"/>
</dbReference>
<proteinExistence type="inferred from homology"/>
<feature type="domain" description="Cation efflux protein cytoplasmic" evidence="9">
    <location>
        <begin position="315"/>
        <end position="385"/>
    </location>
</feature>
<dbReference type="RefSeq" id="WP_066352210.1">
    <property type="nucleotide sequence ID" value="NZ_LOED01000006.1"/>
</dbReference>
<evidence type="ECO:0000256" key="1">
    <source>
        <dbReference type="ARBA" id="ARBA00004141"/>
    </source>
</evidence>
<dbReference type="AlphaFoldDB" id="A0A140LBJ5"/>
<keyword evidence="3" id="KW-0813">Transport</keyword>
<dbReference type="FunCoup" id="A0A140LBJ5">
    <property type="interactions" value="324"/>
</dbReference>
<dbReference type="InterPro" id="IPR058533">
    <property type="entry name" value="Cation_efflux_TM"/>
</dbReference>
<accession>A0A140LBJ5</accession>
<keyword evidence="5 7" id="KW-1133">Transmembrane helix</keyword>
<dbReference type="GO" id="GO:0008324">
    <property type="term" value="F:monoatomic cation transmembrane transporter activity"/>
    <property type="evidence" value="ECO:0007669"/>
    <property type="project" value="InterPro"/>
</dbReference>
<sequence>MILERLAVKIFSGTEIDKEKALRNAYGILSGVMGIAVNALLFAVKFAIGRITNSIAILADAFNNLGDIGSSVVTIIGFKLASKPPDREHPFGHGRAEYITSLIISLFVMLVGFELFRDSIGRISDPSAVVFSLPSFIILIFSIGAKLWLGKFTGKLAEKIDSKALDASSMDSYGDVVSTFTAALALLSSRFTSFPVDGYVGLLVSLFIMYAGYNLIREAVDLLIGGRPDPNLVEEIKRKVLSYEGIIGVHDLMVHNYGPGRCVVSLHAEVPENMSVVKAHDIIDNVERDLSEELGVFITIHMDPLNVDDEEIVKTRREIEMIVNEVPGVLSIHDLRVVGSGEKKNVIFDVVVSSDVREHEEQAVKHKIISEIKKVYPGYNPVITVDRHYV</sequence>
<dbReference type="GO" id="GO:0016020">
    <property type="term" value="C:membrane"/>
    <property type="evidence" value="ECO:0007669"/>
    <property type="project" value="UniProtKB-SubCell"/>
</dbReference>
<dbReference type="Gene3D" id="1.20.1510.10">
    <property type="entry name" value="Cation efflux protein transmembrane domain"/>
    <property type="match status" value="1"/>
</dbReference>
<reference evidence="10 11" key="1">
    <citation type="submission" date="2015-12" db="EMBL/GenBank/DDBJ databases">
        <title>Draft genome sequnece of Fervidicola ferrireducens strain Y170.</title>
        <authorList>
            <person name="Patel B.K."/>
        </authorList>
    </citation>
    <scope>NUCLEOTIDE SEQUENCE [LARGE SCALE GENOMIC DNA]</scope>
    <source>
        <strain evidence="10 11">Y170</strain>
    </source>
</reference>
<dbReference type="Pfam" id="PF16916">
    <property type="entry name" value="ZT_dimer"/>
    <property type="match status" value="2"/>
</dbReference>